<reference evidence="1 2" key="1">
    <citation type="journal article" date="2016" name="Sci. Rep.">
        <title>Metabolic traits of an uncultured archaeal lineage -MSBL1- from brine pools of the Red Sea.</title>
        <authorList>
            <person name="Mwirichia R."/>
            <person name="Alam I."/>
            <person name="Rashid M."/>
            <person name="Vinu M."/>
            <person name="Ba-Alawi W."/>
            <person name="Anthony Kamau A."/>
            <person name="Kamanda Ngugi D."/>
            <person name="Goker M."/>
            <person name="Klenk H.P."/>
            <person name="Bajic V."/>
            <person name="Stingl U."/>
        </authorList>
    </citation>
    <scope>NUCLEOTIDE SEQUENCE [LARGE SCALE GENOMIC DNA]</scope>
    <source>
        <strain evidence="1">SCGC-AAA259M10</strain>
    </source>
</reference>
<dbReference type="Pfam" id="PF02597">
    <property type="entry name" value="ThiS"/>
    <property type="match status" value="1"/>
</dbReference>
<dbReference type="Gene3D" id="3.10.20.30">
    <property type="match status" value="1"/>
</dbReference>
<accession>A0A133UYK4</accession>
<name>A0A133UYK4_9EURY</name>
<dbReference type="SUPFAM" id="SSF54285">
    <property type="entry name" value="MoaD/ThiS"/>
    <property type="match status" value="1"/>
</dbReference>
<dbReference type="Proteomes" id="UP000070341">
    <property type="component" value="Unassembled WGS sequence"/>
</dbReference>
<dbReference type="AlphaFoldDB" id="A0A133UYK4"/>
<keyword evidence="2" id="KW-1185">Reference proteome</keyword>
<comment type="caution">
    <text evidence="1">The sequence shown here is derived from an EMBL/GenBank/DDBJ whole genome shotgun (WGS) entry which is preliminary data.</text>
</comment>
<sequence length="92" mass="10084">MTTVSIKILGLTAENRNKIKREVSLEKPDLTISDVLREVQEDIENTENVIDLDKGENNLEVTILKNGNPTPDLGEKLEDGDSIVVLTPMPGG</sequence>
<gene>
    <name evidence="1" type="ORF">AKJ40_03570</name>
</gene>
<dbReference type="EMBL" id="LHXU01000061">
    <property type="protein sequence ID" value="KXA99263.1"/>
    <property type="molecule type" value="Genomic_DNA"/>
</dbReference>
<evidence type="ECO:0000313" key="2">
    <source>
        <dbReference type="Proteomes" id="UP000070341"/>
    </source>
</evidence>
<dbReference type="InterPro" id="IPR003749">
    <property type="entry name" value="ThiS/MoaD-like"/>
</dbReference>
<dbReference type="InterPro" id="IPR016155">
    <property type="entry name" value="Mopterin_synth/thiamin_S_b"/>
</dbReference>
<protein>
    <recommendedName>
        <fullName evidence="3">MoaD/ThiS family protein</fullName>
    </recommendedName>
</protein>
<dbReference type="InterPro" id="IPR012675">
    <property type="entry name" value="Beta-grasp_dom_sf"/>
</dbReference>
<evidence type="ECO:0008006" key="3">
    <source>
        <dbReference type="Google" id="ProtNLM"/>
    </source>
</evidence>
<evidence type="ECO:0000313" key="1">
    <source>
        <dbReference type="EMBL" id="KXA99263.1"/>
    </source>
</evidence>
<organism evidence="1 2">
    <name type="scientific">candidate division MSBL1 archaeon SCGC-AAA259M10</name>
    <dbReference type="NCBI Taxonomy" id="1698270"/>
    <lineage>
        <taxon>Archaea</taxon>
        <taxon>Methanobacteriati</taxon>
        <taxon>Methanobacteriota</taxon>
        <taxon>candidate division MSBL1</taxon>
    </lineage>
</organism>
<proteinExistence type="predicted"/>